<keyword evidence="3" id="KW-1185">Reference proteome</keyword>
<feature type="region of interest" description="Disordered" evidence="1">
    <location>
        <begin position="1"/>
        <end position="71"/>
    </location>
</feature>
<sequence length="71" mass="7886">MRLGQSQGVFVAEQVEHERPQPRPPRGLGQRPAGQGGDQDRAALAMTQGTQWRARRRTQRRPQPAISTASL</sequence>
<proteinExistence type="predicted"/>
<comment type="caution">
    <text evidence="2">The sequence shown here is derived from an EMBL/GenBank/DDBJ whole genome shotgun (WGS) entry which is preliminary data.</text>
</comment>
<dbReference type="EMBL" id="JACJIB010000001">
    <property type="protein sequence ID" value="MBA8911192.1"/>
    <property type="molecule type" value="Genomic_DNA"/>
</dbReference>
<evidence type="ECO:0000256" key="1">
    <source>
        <dbReference type="SAM" id="MobiDB-lite"/>
    </source>
</evidence>
<name>A0AA40VAA0_9HYPH</name>
<organism evidence="2 3">
    <name type="scientific">Methylorubrum thiocyanatum</name>
    <dbReference type="NCBI Taxonomy" id="47958"/>
    <lineage>
        <taxon>Bacteria</taxon>
        <taxon>Pseudomonadati</taxon>
        <taxon>Pseudomonadota</taxon>
        <taxon>Alphaproteobacteria</taxon>
        <taxon>Hyphomicrobiales</taxon>
        <taxon>Methylobacteriaceae</taxon>
        <taxon>Methylorubrum</taxon>
    </lineage>
</organism>
<reference evidence="2 3" key="1">
    <citation type="submission" date="2020-08" db="EMBL/GenBank/DDBJ databases">
        <title>Genomic Encyclopedia of Type Strains, Phase IV (KMG-IV): sequencing the most valuable type-strain genomes for metagenomic binning, comparative biology and taxonomic classification.</title>
        <authorList>
            <person name="Goeker M."/>
        </authorList>
    </citation>
    <scope>NUCLEOTIDE SEQUENCE [LARGE SCALE GENOMIC DNA]</scope>
    <source>
        <strain evidence="2 3">DSM 11490</strain>
    </source>
</reference>
<gene>
    <name evidence="2" type="ORF">HNR51_000254</name>
</gene>
<accession>A0AA40VAA0</accession>
<evidence type="ECO:0000313" key="3">
    <source>
        <dbReference type="Proteomes" id="UP000543554"/>
    </source>
</evidence>
<dbReference type="Proteomes" id="UP000543554">
    <property type="component" value="Unassembled WGS sequence"/>
</dbReference>
<dbReference type="AlphaFoldDB" id="A0AA40VAA0"/>
<protein>
    <submittedName>
        <fullName evidence="2">Uncharacterized protein</fullName>
    </submittedName>
</protein>
<evidence type="ECO:0000313" key="2">
    <source>
        <dbReference type="EMBL" id="MBA8911192.1"/>
    </source>
</evidence>